<dbReference type="EMBL" id="CADCTV010000639">
    <property type="protein sequence ID" value="CAA9349858.1"/>
    <property type="molecule type" value="Genomic_DNA"/>
</dbReference>
<reference evidence="2" key="1">
    <citation type="submission" date="2020-02" db="EMBL/GenBank/DDBJ databases">
        <authorList>
            <person name="Meier V. D."/>
        </authorList>
    </citation>
    <scope>NUCLEOTIDE SEQUENCE</scope>
    <source>
        <strain evidence="2">AVDCRST_MAG89</strain>
    </source>
</reference>
<proteinExistence type="predicted"/>
<gene>
    <name evidence="2" type="ORF">AVDCRST_MAG89-3065</name>
</gene>
<accession>A0A6J4M4N1</accession>
<dbReference type="AlphaFoldDB" id="A0A6J4M4N1"/>
<protein>
    <submittedName>
        <fullName evidence="2">Uncharacterized protein</fullName>
    </submittedName>
</protein>
<name>A0A6J4M4N1_9BACT</name>
<sequence>MRAKVQKRRGFGAPRSCRLANGTDRAMCYHASLHTPVSPVSMPVIQPPTAAPLARHHARSGVEPIPPSGAARGR</sequence>
<organism evidence="2">
    <name type="scientific">uncultured Gemmatimonadota bacterium</name>
    <dbReference type="NCBI Taxonomy" id="203437"/>
    <lineage>
        <taxon>Bacteria</taxon>
        <taxon>Pseudomonadati</taxon>
        <taxon>Gemmatimonadota</taxon>
        <taxon>environmental samples</taxon>
    </lineage>
</organism>
<evidence type="ECO:0000313" key="2">
    <source>
        <dbReference type="EMBL" id="CAA9349858.1"/>
    </source>
</evidence>
<feature type="region of interest" description="Disordered" evidence="1">
    <location>
        <begin position="38"/>
        <end position="74"/>
    </location>
</feature>
<evidence type="ECO:0000256" key="1">
    <source>
        <dbReference type="SAM" id="MobiDB-lite"/>
    </source>
</evidence>